<proteinExistence type="inferred from homology"/>
<evidence type="ECO:0000256" key="9">
    <source>
        <dbReference type="ARBA" id="ARBA00034881"/>
    </source>
</evidence>
<dbReference type="Proteomes" id="UP000472277">
    <property type="component" value="Chromosome 15"/>
</dbReference>
<dbReference type="PANTHER" id="PTHR46103">
    <property type="entry name" value="RRNA METHYLTRANSFERASE 1, MITOCHONDRIAL"/>
    <property type="match status" value="1"/>
</dbReference>
<dbReference type="InterPro" id="IPR013123">
    <property type="entry name" value="SpoU_subst-bd"/>
</dbReference>
<dbReference type="KEGG" id="stru:115149127"/>
<comment type="similarity">
    <text evidence="2">Belongs to the class IV-like SAM-binding methyltransferase superfamily. RNA methyltransferase TrmH family.</text>
</comment>
<evidence type="ECO:0000256" key="2">
    <source>
        <dbReference type="ARBA" id="ARBA00007228"/>
    </source>
</evidence>
<evidence type="ECO:0000256" key="8">
    <source>
        <dbReference type="ARBA" id="ARBA00023128"/>
    </source>
</evidence>
<dbReference type="SUPFAM" id="SSF75217">
    <property type="entry name" value="alpha/beta knot"/>
    <property type="match status" value="1"/>
</dbReference>
<dbReference type="CTD" id="79922"/>
<evidence type="ECO:0000256" key="6">
    <source>
        <dbReference type="ARBA" id="ARBA00022691"/>
    </source>
</evidence>
<reference evidence="12" key="2">
    <citation type="submission" date="2025-09" db="UniProtKB">
        <authorList>
            <consortium name="Ensembl"/>
        </authorList>
    </citation>
    <scope>IDENTIFICATION</scope>
</reference>
<keyword evidence="7" id="KW-0809">Transit peptide</keyword>
<dbReference type="Pfam" id="PF08032">
    <property type="entry name" value="SpoU_sub_bind"/>
    <property type="match status" value="1"/>
</dbReference>
<keyword evidence="3" id="KW-0698">rRNA processing</keyword>
<feature type="domain" description="RNA 2-O ribose methyltransferase substrate binding" evidence="11">
    <location>
        <begin position="206"/>
        <end position="284"/>
    </location>
</feature>
<dbReference type="InterPro" id="IPR047182">
    <property type="entry name" value="MRM1"/>
</dbReference>
<organism evidence="12 13">
    <name type="scientific">Salmo trutta</name>
    <name type="common">Brown trout</name>
    <dbReference type="NCBI Taxonomy" id="8032"/>
    <lineage>
        <taxon>Eukaryota</taxon>
        <taxon>Metazoa</taxon>
        <taxon>Chordata</taxon>
        <taxon>Craniata</taxon>
        <taxon>Vertebrata</taxon>
        <taxon>Euteleostomi</taxon>
        <taxon>Actinopterygii</taxon>
        <taxon>Neopterygii</taxon>
        <taxon>Teleostei</taxon>
        <taxon>Protacanthopterygii</taxon>
        <taxon>Salmoniformes</taxon>
        <taxon>Salmonidae</taxon>
        <taxon>Salmoninae</taxon>
        <taxon>Salmo</taxon>
    </lineage>
</organism>
<comment type="subcellular location">
    <subcellularLocation>
        <location evidence="1">Mitochondrion</location>
    </subcellularLocation>
</comment>
<evidence type="ECO:0000256" key="3">
    <source>
        <dbReference type="ARBA" id="ARBA00022552"/>
    </source>
</evidence>
<dbReference type="RefSeq" id="XP_029547528.1">
    <property type="nucleotide sequence ID" value="XM_029691668.1"/>
</dbReference>
<protein>
    <recommendedName>
        <fullName evidence="9">rRNA methyltransferase 1, mitochondrial</fullName>
    </recommendedName>
</protein>
<dbReference type="Pfam" id="PF00588">
    <property type="entry name" value="SpoU_methylase"/>
    <property type="match status" value="1"/>
</dbReference>
<dbReference type="SUPFAM" id="SSF55315">
    <property type="entry name" value="L30e-like"/>
    <property type="match status" value="1"/>
</dbReference>
<dbReference type="OrthoDB" id="270651at2759"/>
<dbReference type="Gene3D" id="3.30.1330.30">
    <property type="match status" value="1"/>
</dbReference>
<dbReference type="GO" id="GO:0003723">
    <property type="term" value="F:RNA binding"/>
    <property type="evidence" value="ECO:0007669"/>
    <property type="project" value="InterPro"/>
</dbReference>
<dbReference type="InterPro" id="IPR047261">
    <property type="entry name" value="MRM1_MeTrfase_dom"/>
</dbReference>
<dbReference type="GO" id="GO:0005739">
    <property type="term" value="C:mitochondrion"/>
    <property type="evidence" value="ECO:0007669"/>
    <property type="project" value="UniProtKB-SubCell"/>
</dbReference>
<accession>A0A673XH42</accession>
<gene>
    <name evidence="12" type="primary">MRM1</name>
    <name evidence="12" type="synonym">mrm1</name>
</gene>
<keyword evidence="5" id="KW-0808">Transferase</keyword>
<keyword evidence="8" id="KW-0496">Mitochondrion</keyword>
<dbReference type="Gene3D" id="3.40.1280.10">
    <property type="match status" value="1"/>
</dbReference>
<dbReference type="Ensembl" id="ENSSTUT00000024724.1">
    <property type="protein sequence ID" value="ENSSTUP00000023569.1"/>
    <property type="gene ID" value="ENSSTUG00000010294.1"/>
</dbReference>
<dbReference type="GeneID" id="115149127"/>
<evidence type="ECO:0000256" key="4">
    <source>
        <dbReference type="ARBA" id="ARBA00022603"/>
    </source>
</evidence>
<dbReference type="FunFam" id="3.40.1280.10:FF:000054">
    <property type="entry name" value="rRNA methylase, putative"/>
    <property type="match status" value="1"/>
</dbReference>
<evidence type="ECO:0000313" key="12">
    <source>
        <dbReference type="Ensembl" id="ENSSTUP00000023569.1"/>
    </source>
</evidence>
<evidence type="ECO:0000256" key="10">
    <source>
        <dbReference type="SAM" id="MobiDB-lite"/>
    </source>
</evidence>
<dbReference type="GeneTree" id="ENSGT00390000018761"/>
<evidence type="ECO:0000256" key="5">
    <source>
        <dbReference type="ARBA" id="ARBA00022679"/>
    </source>
</evidence>
<evidence type="ECO:0000313" key="13">
    <source>
        <dbReference type="Proteomes" id="UP000472277"/>
    </source>
</evidence>
<dbReference type="PANTHER" id="PTHR46103:SF1">
    <property type="entry name" value="RRNA METHYLTRANSFERASE 1, MITOCHONDRIAL"/>
    <property type="match status" value="1"/>
</dbReference>
<dbReference type="GO" id="GO:0016435">
    <property type="term" value="F:rRNA (guanine) methyltransferase activity"/>
    <property type="evidence" value="ECO:0007669"/>
    <property type="project" value="TreeGrafter"/>
</dbReference>
<dbReference type="InterPro" id="IPR029028">
    <property type="entry name" value="Alpha/beta_knot_MTases"/>
</dbReference>
<reference evidence="12" key="1">
    <citation type="submission" date="2025-08" db="UniProtKB">
        <authorList>
            <consortium name="Ensembl"/>
        </authorList>
    </citation>
    <scope>IDENTIFICATION</scope>
</reference>
<dbReference type="SMART" id="SM00967">
    <property type="entry name" value="SpoU_sub_bind"/>
    <property type="match status" value="1"/>
</dbReference>
<keyword evidence="4" id="KW-0489">Methyltransferase</keyword>
<evidence type="ECO:0000256" key="7">
    <source>
        <dbReference type="ARBA" id="ARBA00022946"/>
    </source>
</evidence>
<dbReference type="AlphaFoldDB" id="A0A673XH42"/>
<dbReference type="CDD" id="cd18105">
    <property type="entry name" value="SpoU-like_MRM1"/>
    <property type="match status" value="1"/>
</dbReference>
<keyword evidence="6" id="KW-0949">S-adenosyl-L-methionine</keyword>
<evidence type="ECO:0000256" key="1">
    <source>
        <dbReference type="ARBA" id="ARBA00004173"/>
    </source>
</evidence>
<feature type="region of interest" description="Disordered" evidence="10">
    <location>
        <begin position="88"/>
        <end position="150"/>
    </location>
</feature>
<dbReference type="InterPro" id="IPR029026">
    <property type="entry name" value="tRNA_m1G_MTases_N"/>
</dbReference>
<evidence type="ECO:0000259" key="11">
    <source>
        <dbReference type="SMART" id="SM00967"/>
    </source>
</evidence>
<feature type="compositionally biased region" description="Basic and acidic residues" evidence="10">
    <location>
        <begin position="129"/>
        <end position="143"/>
    </location>
</feature>
<dbReference type="InterPro" id="IPR001537">
    <property type="entry name" value="SpoU_MeTrfase"/>
</dbReference>
<sequence>MVVGARLFKVDHPVTVAIEPFMYFHLKNMGTWNLACQCSRMFVNSRLLNLVSESDMRVGCHFASYHCASALLWPKDSRAKPAERWRRSAITSSGMRHRPAVSEVGNYKAEGQSEDIKDDPETPASRNVWRRETSVSQERKPNADSRVSSEFQRGAPIQRERKTNIDSRMSSELRKLSLDDFPEECERLVKDSRERLSKEEHRNYETLFGVSPCLLALTQGRRNAHRLFVKEGEASRRASVRQVCEEAHRQGVPIQRVSKNDLNKMCSGGVHQGLCLQASCLGFLTDDKTSKPPRDSSHIPLWLVLDGVQDPMNLGAILRSAYFLGVDRVASSLRNSCPLTPVVSKASSGVMEVMRVYGYDSLTDMLKVKVAQGWQVIGTVGAEAENSHVPVMKCSKFQMTKPTLLLMGGEGEGLSRELRLQCEVMLTILPRRDLHPGVESLNVSVATGILLHSLLSSRRGGH</sequence>
<dbReference type="InterPro" id="IPR029064">
    <property type="entry name" value="Ribosomal_eL30-like_sf"/>
</dbReference>
<keyword evidence="13" id="KW-1185">Reference proteome</keyword>
<dbReference type="OMA" id="QVPPYEY"/>
<dbReference type="InParanoid" id="A0A673XH42"/>
<name>A0A673XH42_SALTR</name>